<evidence type="ECO:0000259" key="1">
    <source>
        <dbReference type="PROSITE" id="PS50943"/>
    </source>
</evidence>
<sequence length="75" mass="8399">MDREKLGAFLRHARESCNLNQTQLAERIGYSIDSVSRWEQGKQAITVEALVAILEVTNLQVKVGDKEAKACIKIL</sequence>
<dbReference type="Gene3D" id="1.10.260.40">
    <property type="entry name" value="lambda repressor-like DNA-binding domains"/>
    <property type="match status" value="1"/>
</dbReference>
<accession>A0A8S5PY92</accession>
<evidence type="ECO:0000313" key="2">
    <source>
        <dbReference type="EMBL" id="DAE11276.1"/>
    </source>
</evidence>
<dbReference type="CDD" id="cd00093">
    <property type="entry name" value="HTH_XRE"/>
    <property type="match status" value="1"/>
</dbReference>
<dbReference type="GO" id="GO:0003677">
    <property type="term" value="F:DNA binding"/>
    <property type="evidence" value="ECO:0007669"/>
    <property type="project" value="InterPro"/>
</dbReference>
<feature type="domain" description="HTH cro/C1-type" evidence="1">
    <location>
        <begin position="10"/>
        <end position="66"/>
    </location>
</feature>
<dbReference type="Pfam" id="PF13560">
    <property type="entry name" value="HTH_31"/>
    <property type="match status" value="1"/>
</dbReference>
<dbReference type="InterPro" id="IPR001387">
    <property type="entry name" value="Cro/C1-type_HTH"/>
</dbReference>
<dbReference type="InterPro" id="IPR010982">
    <property type="entry name" value="Lambda_DNA-bd_dom_sf"/>
</dbReference>
<name>A0A8S5PY92_9CAUD</name>
<dbReference type="SMART" id="SM00530">
    <property type="entry name" value="HTH_XRE"/>
    <property type="match status" value="1"/>
</dbReference>
<protein>
    <submittedName>
        <fullName evidence="2">Helix-turn-helix domain protein</fullName>
    </submittedName>
</protein>
<dbReference type="PROSITE" id="PS50943">
    <property type="entry name" value="HTH_CROC1"/>
    <property type="match status" value="1"/>
</dbReference>
<dbReference type="EMBL" id="BK015530">
    <property type="protein sequence ID" value="DAE11276.1"/>
    <property type="molecule type" value="Genomic_DNA"/>
</dbReference>
<dbReference type="SUPFAM" id="SSF47413">
    <property type="entry name" value="lambda repressor-like DNA-binding domains"/>
    <property type="match status" value="1"/>
</dbReference>
<reference evidence="2" key="1">
    <citation type="journal article" date="2021" name="Proc. Natl. Acad. Sci. U.S.A.">
        <title>A Catalog of Tens of Thousands of Viruses from Human Metagenomes Reveals Hidden Associations with Chronic Diseases.</title>
        <authorList>
            <person name="Tisza M.J."/>
            <person name="Buck C.B."/>
        </authorList>
    </citation>
    <scope>NUCLEOTIDE SEQUENCE</scope>
    <source>
        <strain evidence="2">Ctq9w2</strain>
    </source>
</reference>
<proteinExistence type="predicted"/>
<organism evidence="2">
    <name type="scientific">Myoviridae sp. ctq9w2</name>
    <dbReference type="NCBI Taxonomy" id="2825177"/>
    <lineage>
        <taxon>Viruses</taxon>
        <taxon>Duplodnaviria</taxon>
        <taxon>Heunggongvirae</taxon>
        <taxon>Uroviricota</taxon>
        <taxon>Caudoviricetes</taxon>
    </lineage>
</organism>